<keyword evidence="5" id="KW-0539">Nucleus</keyword>
<evidence type="ECO:0000256" key="3">
    <source>
        <dbReference type="ARBA" id="ARBA00023125"/>
    </source>
</evidence>
<keyword evidence="3" id="KW-0238">DNA-binding</keyword>
<proteinExistence type="predicted"/>
<name>V7C7N2_PHAVU</name>
<organism evidence="6 7">
    <name type="scientific">Phaseolus vulgaris</name>
    <name type="common">Kidney bean</name>
    <name type="synonym">French bean</name>
    <dbReference type="NCBI Taxonomy" id="3885"/>
    <lineage>
        <taxon>Eukaryota</taxon>
        <taxon>Viridiplantae</taxon>
        <taxon>Streptophyta</taxon>
        <taxon>Embryophyta</taxon>
        <taxon>Tracheophyta</taxon>
        <taxon>Spermatophyta</taxon>
        <taxon>Magnoliopsida</taxon>
        <taxon>eudicotyledons</taxon>
        <taxon>Gunneridae</taxon>
        <taxon>Pentapetalae</taxon>
        <taxon>rosids</taxon>
        <taxon>fabids</taxon>
        <taxon>Fabales</taxon>
        <taxon>Fabaceae</taxon>
        <taxon>Papilionoideae</taxon>
        <taxon>50 kb inversion clade</taxon>
        <taxon>NPAAA clade</taxon>
        <taxon>indigoferoid/millettioid clade</taxon>
        <taxon>Phaseoleae</taxon>
        <taxon>Phaseolus</taxon>
    </lineage>
</organism>
<accession>V7C7N2</accession>
<dbReference type="Gramene" id="ESW26162">
    <property type="protein sequence ID" value="ESW26162"/>
    <property type="gene ID" value="PHAVU_003G096000g"/>
</dbReference>
<dbReference type="SUPFAM" id="SSF101936">
    <property type="entry name" value="DNA-binding pseudobarrel domain"/>
    <property type="match status" value="2"/>
</dbReference>
<evidence type="ECO:0008006" key="8">
    <source>
        <dbReference type="Google" id="ProtNLM"/>
    </source>
</evidence>
<dbReference type="GO" id="GO:0003677">
    <property type="term" value="F:DNA binding"/>
    <property type="evidence" value="ECO:0007669"/>
    <property type="project" value="UniProtKB-KW"/>
</dbReference>
<keyword evidence="4" id="KW-0804">Transcription</keyword>
<evidence type="ECO:0000313" key="7">
    <source>
        <dbReference type="Proteomes" id="UP000000226"/>
    </source>
</evidence>
<keyword evidence="2" id="KW-0805">Transcription regulation</keyword>
<protein>
    <recommendedName>
        <fullName evidence="8">TF-B3 domain-containing protein</fullName>
    </recommendedName>
</protein>
<dbReference type="GO" id="GO:0005634">
    <property type="term" value="C:nucleus"/>
    <property type="evidence" value="ECO:0007669"/>
    <property type="project" value="UniProtKB-SubCell"/>
</dbReference>
<dbReference type="Proteomes" id="UP000000226">
    <property type="component" value="Chromosome 3"/>
</dbReference>
<sequence length="197" mass="22977">LGYVDRAFAIEFQKELGKEWTLADSEGNVHIVEYNENLLSPEILSGWFNLFDFYGFIDDNYILFRYVGHNAFHITVYMDDVPQSGVNRYLEEIEGKEPLSIGPFDHFSIKLSRLSIQLSYLDLPAKFSQYIRQGRFNKVTLHGLLMDVECKILKGKPPFRRIKLGKGWKNFCSLHSFREGDKIIFECDTRNPSSHIR</sequence>
<dbReference type="Gene3D" id="2.40.330.10">
    <property type="entry name" value="DNA-binding pseudobarrel domain"/>
    <property type="match status" value="1"/>
</dbReference>
<dbReference type="OMA" id="LMDVECK"/>
<evidence type="ECO:0000256" key="4">
    <source>
        <dbReference type="ARBA" id="ARBA00023163"/>
    </source>
</evidence>
<evidence type="ECO:0000256" key="1">
    <source>
        <dbReference type="ARBA" id="ARBA00004123"/>
    </source>
</evidence>
<evidence type="ECO:0000313" key="6">
    <source>
        <dbReference type="EMBL" id="ESW26162.1"/>
    </source>
</evidence>
<dbReference type="EMBL" id="CM002290">
    <property type="protein sequence ID" value="ESW26162.1"/>
    <property type="molecule type" value="Genomic_DNA"/>
</dbReference>
<dbReference type="OrthoDB" id="1429384at2759"/>
<evidence type="ECO:0000256" key="2">
    <source>
        <dbReference type="ARBA" id="ARBA00023015"/>
    </source>
</evidence>
<feature type="non-terminal residue" evidence="6">
    <location>
        <position position="197"/>
    </location>
</feature>
<dbReference type="AlphaFoldDB" id="V7C7N2"/>
<gene>
    <name evidence="6" type="ORF">PHAVU_003G096000g</name>
</gene>
<evidence type="ECO:0000256" key="5">
    <source>
        <dbReference type="ARBA" id="ARBA00023242"/>
    </source>
</evidence>
<reference evidence="7" key="1">
    <citation type="journal article" date="2014" name="Nat. Genet.">
        <title>A reference genome for common bean and genome-wide analysis of dual domestications.</title>
        <authorList>
            <person name="Schmutz J."/>
            <person name="McClean P.E."/>
            <person name="Mamidi S."/>
            <person name="Wu G.A."/>
            <person name="Cannon S.B."/>
            <person name="Grimwood J."/>
            <person name="Jenkins J."/>
            <person name="Shu S."/>
            <person name="Song Q."/>
            <person name="Chavarro C."/>
            <person name="Torres-Torres M."/>
            <person name="Geffroy V."/>
            <person name="Moghaddam S.M."/>
            <person name="Gao D."/>
            <person name="Abernathy B."/>
            <person name="Barry K."/>
            <person name="Blair M."/>
            <person name="Brick M.A."/>
            <person name="Chovatia M."/>
            <person name="Gepts P."/>
            <person name="Goodstein D.M."/>
            <person name="Gonzales M."/>
            <person name="Hellsten U."/>
            <person name="Hyten D.L."/>
            <person name="Jia G."/>
            <person name="Kelly J.D."/>
            <person name="Kudrna D."/>
            <person name="Lee R."/>
            <person name="Richard M.M."/>
            <person name="Miklas P.N."/>
            <person name="Osorno J.M."/>
            <person name="Rodrigues J."/>
            <person name="Thareau V."/>
            <person name="Urrea C.A."/>
            <person name="Wang M."/>
            <person name="Yu Y."/>
            <person name="Zhang M."/>
            <person name="Wing R.A."/>
            <person name="Cregan P.B."/>
            <person name="Rokhsar D.S."/>
            <person name="Jackson S.A."/>
        </authorList>
    </citation>
    <scope>NUCLEOTIDE SEQUENCE [LARGE SCALE GENOMIC DNA]</scope>
    <source>
        <strain evidence="7">cv. G19833</strain>
    </source>
</reference>
<dbReference type="InterPro" id="IPR015300">
    <property type="entry name" value="DNA-bd_pseudobarrel_sf"/>
</dbReference>
<comment type="subcellular location">
    <subcellularLocation>
        <location evidence="1">Nucleus</location>
    </subcellularLocation>
</comment>
<keyword evidence="7" id="KW-1185">Reference proteome</keyword>
<feature type="non-terminal residue" evidence="6">
    <location>
        <position position="1"/>
    </location>
</feature>